<organism evidence="1 2">
    <name type="scientific">Pseudomonas syringae pv. actinidiae</name>
    <dbReference type="NCBI Taxonomy" id="103796"/>
    <lineage>
        <taxon>Bacteria</taxon>
        <taxon>Pseudomonadati</taxon>
        <taxon>Pseudomonadota</taxon>
        <taxon>Gammaproteobacteria</taxon>
        <taxon>Pseudomonadales</taxon>
        <taxon>Pseudomonadaceae</taxon>
        <taxon>Pseudomonas</taxon>
        <taxon>Pseudomonas syringae</taxon>
    </lineage>
</organism>
<gene>
    <name evidence="1" type="ORF">KPSA3_03214</name>
</gene>
<protein>
    <submittedName>
        <fullName evidence="1">Uncharacterized protein</fullName>
    </submittedName>
</protein>
<name>A0AAN4TL44_PSESF</name>
<sequence length="42" mass="4979">MALFLVYRQSSISPFAAFTAHRNWALYGFDRFSALRRCCYKI</sequence>
<evidence type="ECO:0000313" key="1">
    <source>
        <dbReference type="EMBL" id="GBH17250.1"/>
    </source>
</evidence>
<dbReference type="EMBL" id="BGKA01000101">
    <property type="protein sequence ID" value="GBH17250.1"/>
    <property type="molecule type" value="Genomic_DNA"/>
</dbReference>
<evidence type="ECO:0000313" key="2">
    <source>
        <dbReference type="Proteomes" id="UP000248291"/>
    </source>
</evidence>
<accession>A0AAN4TL44</accession>
<dbReference type="Proteomes" id="UP000248291">
    <property type="component" value="Unassembled WGS sequence"/>
</dbReference>
<proteinExistence type="predicted"/>
<reference evidence="1 2" key="1">
    <citation type="submission" date="2018-04" db="EMBL/GenBank/DDBJ databases">
        <title>Draft genome sequence of Pseudomonas syringae pv. actinidiae biovar 3 strains isolated from kiwifruit in Kagawa prefecture.</title>
        <authorList>
            <person name="Tabuchi M."/>
            <person name="Saito M."/>
            <person name="Fujiwara S."/>
            <person name="Sasa N."/>
            <person name="Akimitsu K."/>
            <person name="Gomi K."/>
            <person name="Konishi-Sugita S."/>
            <person name="Hamano K."/>
            <person name="Kataoka I."/>
        </authorList>
    </citation>
    <scope>NUCLEOTIDE SEQUENCE [LARGE SCALE GENOMIC DNA]</scope>
    <source>
        <strain evidence="1 2">MAFF212211</strain>
    </source>
</reference>
<comment type="caution">
    <text evidence="1">The sequence shown here is derived from an EMBL/GenBank/DDBJ whole genome shotgun (WGS) entry which is preliminary data.</text>
</comment>
<dbReference type="AlphaFoldDB" id="A0AAN4TL44"/>